<sequence>MKQIGIIGGLGPESTVEYYQSIIKKYQGKKASLQVLPELYINSINMYNIFTYISEERMDDLIEYLGNAARKLELLDVDGVIIAANTPHLVFGEVQKQVEVPMLSIVDAAVEAAENQGAQNIGLLGTKFTMEQEFFKKPFEENGKNIYVPEESTQQYLHEKIVSELENGIVNPETKKEFERITGEMIENYKLDTVILGCTELPMILSEEDFSIPFLDTMQVHVDKVVDFMFEEK</sequence>
<dbReference type="Proteomes" id="UP000199488">
    <property type="component" value="Unassembled WGS sequence"/>
</dbReference>
<dbReference type="OrthoDB" id="9803739at2"/>
<dbReference type="PROSITE" id="PS00924">
    <property type="entry name" value="ASP_GLU_RACEMASE_2"/>
    <property type="match status" value="1"/>
</dbReference>
<evidence type="ECO:0000313" key="3">
    <source>
        <dbReference type="EMBL" id="SDW64477.1"/>
    </source>
</evidence>
<reference evidence="3 4" key="1">
    <citation type="submission" date="2016-10" db="EMBL/GenBank/DDBJ databases">
        <authorList>
            <person name="de Groot N.N."/>
        </authorList>
    </citation>
    <scope>NUCLEOTIDE SEQUENCE [LARGE SCALE GENOMIC DNA]</scope>
    <source>
        <strain evidence="3 4">DSM 23126</strain>
    </source>
</reference>
<keyword evidence="2" id="KW-0413">Isomerase</keyword>
<evidence type="ECO:0000313" key="4">
    <source>
        <dbReference type="Proteomes" id="UP000199488"/>
    </source>
</evidence>
<dbReference type="PANTHER" id="PTHR21198">
    <property type="entry name" value="GLUTAMATE RACEMASE"/>
    <property type="match status" value="1"/>
</dbReference>
<dbReference type="STRING" id="1122204.SAMN05421781_1969"/>
<dbReference type="PANTHER" id="PTHR21198:SF7">
    <property type="entry name" value="ASPARTATE-GLUTAMATE RACEMASE FAMILY"/>
    <property type="match status" value="1"/>
</dbReference>
<dbReference type="RefSeq" id="WP_091614404.1">
    <property type="nucleotide sequence ID" value="NZ_FNNC01000004.1"/>
</dbReference>
<dbReference type="AlphaFoldDB" id="A0A1H2V820"/>
<proteinExistence type="inferred from homology"/>
<name>A0A1H2V820_9BACI</name>
<dbReference type="NCBIfam" id="TIGR00035">
    <property type="entry name" value="asp_race"/>
    <property type="match status" value="1"/>
</dbReference>
<dbReference type="GO" id="GO:0047661">
    <property type="term" value="F:amino-acid racemase activity"/>
    <property type="evidence" value="ECO:0007669"/>
    <property type="project" value="InterPro"/>
</dbReference>
<dbReference type="EMBL" id="FNNC01000004">
    <property type="protein sequence ID" value="SDW64477.1"/>
    <property type="molecule type" value="Genomic_DNA"/>
</dbReference>
<organism evidence="3 4">
    <name type="scientific">Marinococcus luteus</name>
    <dbReference type="NCBI Taxonomy" id="1122204"/>
    <lineage>
        <taxon>Bacteria</taxon>
        <taxon>Bacillati</taxon>
        <taxon>Bacillota</taxon>
        <taxon>Bacilli</taxon>
        <taxon>Bacillales</taxon>
        <taxon>Bacillaceae</taxon>
        <taxon>Marinococcus</taxon>
    </lineage>
</organism>
<keyword evidence="4" id="KW-1185">Reference proteome</keyword>
<gene>
    <name evidence="3" type="ORF">SAMN05421781_1969</name>
</gene>
<dbReference type="InterPro" id="IPR004380">
    <property type="entry name" value="Asp_race"/>
</dbReference>
<evidence type="ECO:0000256" key="2">
    <source>
        <dbReference type="ARBA" id="ARBA00023235"/>
    </source>
</evidence>
<dbReference type="Pfam" id="PF01177">
    <property type="entry name" value="Asp_Glu_race"/>
    <property type="match status" value="1"/>
</dbReference>
<dbReference type="InterPro" id="IPR033134">
    <property type="entry name" value="Asp/Glu_racemase_AS_2"/>
</dbReference>
<evidence type="ECO:0000256" key="1">
    <source>
        <dbReference type="ARBA" id="ARBA00007847"/>
    </source>
</evidence>
<comment type="similarity">
    <text evidence="1">Belongs to the aspartate/glutamate racemases family.</text>
</comment>
<dbReference type="InterPro" id="IPR001920">
    <property type="entry name" value="Asp/Glu_race"/>
</dbReference>
<dbReference type="InterPro" id="IPR015942">
    <property type="entry name" value="Asp/Glu/hydantoin_racemase"/>
</dbReference>
<dbReference type="Gene3D" id="3.40.50.1860">
    <property type="match status" value="2"/>
</dbReference>
<accession>A0A1H2V820</accession>
<protein>
    <submittedName>
        <fullName evidence="3">Aspartate racemase</fullName>
    </submittedName>
</protein>
<dbReference type="SUPFAM" id="SSF53681">
    <property type="entry name" value="Aspartate/glutamate racemase"/>
    <property type="match status" value="2"/>
</dbReference>